<evidence type="ECO:0000256" key="1">
    <source>
        <dbReference type="SAM" id="SignalP"/>
    </source>
</evidence>
<proteinExistence type="predicted"/>
<dbReference type="EMBL" id="BDGG01000005">
    <property type="protein sequence ID" value="GAU99757.1"/>
    <property type="molecule type" value="Genomic_DNA"/>
</dbReference>
<accession>A0A1D1VJ21</accession>
<evidence type="ECO:0000313" key="2">
    <source>
        <dbReference type="EMBL" id="GAU99757.1"/>
    </source>
</evidence>
<protein>
    <recommendedName>
        <fullName evidence="4">Receptor ligand binding region domain-containing protein</fullName>
    </recommendedName>
</protein>
<gene>
    <name evidence="2" type="primary">RvY_10711</name>
    <name evidence="2" type="synonym">RvY_10711.1</name>
    <name evidence="2" type="ORF">RvY_10711-1</name>
</gene>
<organism evidence="2 3">
    <name type="scientific">Ramazzottius varieornatus</name>
    <name type="common">Water bear</name>
    <name type="synonym">Tardigrade</name>
    <dbReference type="NCBI Taxonomy" id="947166"/>
    <lineage>
        <taxon>Eukaryota</taxon>
        <taxon>Metazoa</taxon>
        <taxon>Ecdysozoa</taxon>
        <taxon>Tardigrada</taxon>
        <taxon>Eutardigrada</taxon>
        <taxon>Parachela</taxon>
        <taxon>Hypsibioidea</taxon>
        <taxon>Ramazzottiidae</taxon>
        <taxon>Ramazzottius</taxon>
    </lineage>
</organism>
<keyword evidence="1" id="KW-0732">Signal</keyword>
<comment type="caution">
    <text evidence="2">The sequence shown here is derived from an EMBL/GenBank/DDBJ whole genome shotgun (WGS) entry which is preliminary data.</text>
</comment>
<keyword evidence="3" id="KW-1185">Reference proteome</keyword>
<evidence type="ECO:0000313" key="3">
    <source>
        <dbReference type="Proteomes" id="UP000186922"/>
    </source>
</evidence>
<name>A0A1D1VJ21_RAMVA</name>
<reference evidence="2 3" key="1">
    <citation type="journal article" date="2016" name="Nat. Commun.">
        <title>Extremotolerant tardigrade genome and improved radiotolerance of human cultured cells by tardigrade-unique protein.</title>
        <authorList>
            <person name="Hashimoto T."/>
            <person name="Horikawa D.D."/>
            <person name="Saito Y."/>
            <person name="Kuwahara H."/>
            <person name="Kozuka-Hata H."/>
            <person name="Shin-I T."/>
            <person name="Minakuchi Y."/>
            <person name="Ohishi K."/>
            <person name="Motoyama A."/>
            <person name="Aizu T."/>
            <person name="Enomoto A."/>
            <person name="Kondo K."/>
            <person name="Tanaka S."/>
            <person name="Hara Y."/>
            <person name="Koshikawa S."/>
            <person name="Sagara H."/>
            <person name="Miura T."/>
            <person name="Yokobori S."/>
            <person name="Miyagawa K."/>
            <person name="Suzuki Y."/>
            <person name="Kubo T."/>
            <person name="Oyama M."/>
            <person name="Kohara Y."/>
            <person name="Fujiyama A."/>
            <person name="Arakawa K."/>
            <person name="Katayama T."/>
            <person name="Toyoda A."/>
            <person name="Kunieda T."/>
        </authorList>
    </citation>
    <scope>NUCLEOTIDE SEQUENCE [LARGE SCALE GENOMIC DNA]</scope>
    <source>
        <strain evidence="2 3">YOKOZUNA-1</strain>
    </source>
</reference>
<feature type="signal peptide" evidence="1">
    <location>
        <begin position="1"/>
        <end position="15"/>
    </location>
</feature>
<sequence>MRICLLLFLFGEYSSNLDLAFETALKRVGVFYPGILSELTVVKRNILPKDSAERMEAVLSEGMYRFLDSDCLNTRHNLNSSAISAPFRAVISTGATREATILGDIGREEDTLVMISEAITSTGNEQNYIERFPTMLRMSNTPIEQMADAVIHALVHLGCGKYTFVYEREPQDELTKQRLGNLRDALRKYDDLHGSIGKWRRKIERYDLPASPVHLTDQRHGTIVLTHMQAISSVHVLALSPENLDRIITKSVDDGLFLEKKHLFIILPTDINDLAFQERFRSVPV</sequence>
<dbReference type="Proteomes" id="UP000186922">
    <property type="component" value="Unassembled WGS sequence"/>
</dbReference>
<dbReference type="AlphaFoldDB" id="A0A1D1VJ21"/>
<evidence type="ECO:0008006" key="4">
    <source>
        <dbReference type="Google" id="ProtNLM"/>
    </source>
</evidence>
<feature type="chain" id="PRO_5012000581" description="Receptor ligand binding region domain-containing protein" evidence="1">
    <location>
        <begin position="16"/>
        <end position="285"/>
    </location>
</feature>